<dbReference type="Gene3D" id="3.30.70.1230">
    <property type="entry name" value="Nucleotide cyclase"/>
    <property type="match status" value="1"/>
</dbReference>
<dbReference type="SUPFAM" id="SSF49879">
    <property type="entry name" value="SMAD/FHA domain"/>
    <property type="match status" value="1"/>
</dbReference>
<dbReference type="InterPro" id="IPR050697">
    <property type="entry name" value="Adenylyl/Guanylyl_Cyclase_3/4"/>
</dbReference>
<dbReference type="PROSITE" id="PS50125">
    <property type="entry name" value="GUANYLATE_CYCLASE_2"/>
    <property type="match status" value="1"/>
</dbReference>
<dbReference type="Pfam" id="PF00211">
    <property type="entry name" value="Guanylate_cyc"/>
    <property type="match status" value="1"/>
</dbReference>
<comment type="caution">
    <text evidence="3">The sequence shown here is derived from an EMBL/GenBank/DDBJ whole genome shotgun (WGS) entry which is preliminary data.</text>
</comment>
<dbReference type="SMART" id="SM00044">
    <property type="entry name" value="CYCc"/>
    <property type="match status" value="1"/>
</dbReference>
<gene>
    <name evidence="3" type="ORF">N789_12230</name>
</gene>
<accession>A0A091BET2</accession>
<dbReference type="InterPro" id="IPR000253">
    <property type="entry name" value="FHA_dom"/>
</dbReference>
<dbReference type="Pfam" id="PF00498">
    <property type="entry name" value="FHA"/>
    <property type="match status" value="1"/>
</dbReference>
<evidence type="ECO:0000259" key="2">
    <source>
        <dbReference type="PROSITE" id="PS50125"/>
    </source>
</evidence>
<evidence type="ECO:0000259" key="1">
    <source>
        <dbReference type="PROSITE" id="PS50006"/>
    </source>
</evidence>
<dbReference type="InterPro" id="IPR029787">
    <property type="entry name" value="Nucleotide_cyclase"/>
</dbReference>
<name>A0A091BET2_9GAMM</name>
<dbReference type="SUPFAM" id="SSF55073">
    <property type="entry name" value="Nucleotide cyclase"/>
    <property type="match status" value="1"/>
</dbReference>
<dbReference type="eggNOG" id="COG1716">
    <property type="taxonomic scope" value="Bacteria"/>
</dbReference>
<dbReference type="GO" id="GO:0035556">
    <property type="term" value="P:intracellular signal transduction"/>
    <property type="evidence" value="ECO:0007669"/>
    <property type="project" value="InterPro"/>
</dbReference>
<keyword evidence="4" id="KW-1185">Reference proteome</keyword>
<dbReference type="CDD" id="cd00060">
    <property type="entry name" value="FHA"/>
    <property type="match status" value="1"/>
</dbReference>
<evidence type="ECO:0000313" key="4">
    <source>
        <dbReference type="Proteomes" id="UP000029385"/>
    </source>
</evidence>
<evidence type="ECO:0008006" key="5">
    <source>
        <dbReference type="Google" id="ProtNLM"/>
    </source>
</evidence>
<sequence length="300" mass="32914">MSTSRPQTILFADVSGSTRLFETKGDVEARRLIAAVLDALSLICQQHGGRVIKTIGDEIMCTLPGAINGLLAACDMQRKMARDIDFVRDNLAVRIGLHHGDALEEKDGDVYGDAVNTAARMASLAKREQIVTTAATVQGIGGKSPETRSLGRARVSGKLLPIEIVDVVWQEDTSGMTMVQSAIRLGDAAGHSAGAKLRLRHRGKLIELDENSEPYMMGREATNHLVVEADWVSRTHAQVEFKRGHFMITDRSTNATYVRIGEDDELRVHRDELHLRKTGTISLGQAVVLNVQDVIYYEAD</sequence>
<dbReference type="AlphaFoldDB" id="A0A091BET2"/>
<dbReference type="CDD" id="cd07302">
    <property type="entry name" value="CHD"/>
    <property type="match status" value="1"/>
</dbReference>
<dbReference type="Proteomes" id="UP000029385">
    <property type="component" value="Unassembled WGS sequence"/>
</dbReference>
<reference evidence="3 4" key="1">
    <citation type="submission" date="2013-09" db="EMBL/GenBank/DDBJ databases">
        <title>Genome sequencing of Arenimonas oryziterrae.</title>
        <authorList>
            <person name="Chen F."/>
            <person name="Wang G."/>
        </authorList>
    </citation>
    <scope>NUCLEOTIDE SEQUENCE [LARGE SCALE GENOMIC DNA]</scope>
    <source>
        <strain evidence="3 4">YC6267</strain>
    </source>
</reference>
<dbReference type="Gene3D" id="2.60.200.20">
    <property type="match status" value="1"/>
</dbReference>
<feature type="domain" description="FHA" evidence="1">
    <location>
        <begin position="215"/>
        <end position="258"/>
    </location>
</feature>
<dbReference type="InterPro" id="IPR001054">
    <property type="entry name" value="A/G_cyclase"/>
</dbReference>
<organism evidence="3 4">
    <name type="scientific">Arenimonas oryziterrae DSM 21050 = YC6267</name>
    <dbReference type="NCBI Taxonomy" id="1121015"/>
    <lineage>
        <taxon>Bacteria</taxon>
        <taxon>Pseudomonadati</taxon>
        <taxon>Pseudomonadota</taxon>
        <taxon>Gammaproteobacteria</taxon>
        <taxon>Lysobacterales</taxon>
        <taxon>Lysobacteraceae</taxon>
        <taxon>Arenimonas</taxon>
    </lineage>
</organism>
<dbReference type="GO" id="GO:0004016">
    <property type="term" value="F:adenylate cyclase activity"/>
    <property type="evidence" value="ECO:0007669"/>
    <property type="project" value="UniProtKB-ARBA"/>
</dbReference>
<dbReference type="eggNOG" id="COG2114">
    <property type="taxonomic scope" value="Bacteria"/>
</dbReference>
<dbReference type="PROSITE" id="PS50006">
    <property type="entry name" value="FHA_DOMAIN"/>
    <property type="match status" value="1"/>
</dbReference>
<dbReference type="PATRIC" id="fig|1121015.4.peg.1919"/>
<dbReference type="EMBL" id="AVCI01000007">
    <property type="protein sequence ID" value="KFN42890.1"/>
    <property type="molecule type" value="Genomic_DNA"/>
</dbReference>
<dbReference type="InterPro" id="IPR008984">
    <property type="entry name" value="SMAD_FHA_dom_sf"/>
</dbReference>
<dbReference type="PANTHER" id="PTHR43081:SF19">
    <property type="entry name" value="PH-SENSITIVE ADENYLATE CYCLASE RV1264"/>
    <property type="match status" value="1"/>
</dbReference>
<dbReference type="GO" id="GO:0006171">
    <property type="term" value="P:cAMP biosynthetic process"/>
    <property type="evidence" value="ECO:0007669"/>
    <property type="project" value="TreeGrafter"/>
</dbReference>
<proteinExistence type="predicted"/>
<feature type="domain" description="Guanylate cyclase" evidence="2">
    <location>
        <begin position="8"/>
        <end position="122"/>
    </location>
</feature>
<dbReference type="PANTHER" id="PTHR43081">
    <property type="entry name" value="ADENYLATE CYCLASE, TERMINAL-DIFFERENTIATION SPECIFIC-RELATED"/>
    <property type="match status" value="1"/>
</dbReference>
<dbReference type="RefSeq" id="WP_022969881.1">
    <property type="nucleotide sequence ID" value="NZ_ATVD01000004.1"/>
</dbReference>
<protein>
    <recommendedName>
        <fullName evidence="5">Guanylate cyclase domain-containing protein</fullName>
    </recommendedName>
</protein>
<evidence type="ECO:0000313" key="3">
    <source>
        <dbReference type="EMBL" id="KFN42890.1"/>
    </source>
</evidence>
<dbReference type="STRING" id="1121015.GCA_000420545_02278"/>